<evidence type="ECO:0000313" key="3">
    <source>
        <dbReference type="Proteomes" id="UP000001876"/>
    </source>
</evidence>
<feature type="domain" description="Protein kinase" evidence="1">
    <location>
        <begin position="1"/>
        <end position="139"/>
    </location>
</feature>
<dbReference type="SUPFAM" id="SSF56112">
    <property type="entry name" value="Protein kinase-like (PK-like)"/>
    <property type="match status" value="1"/>
</dbReference>
<keyword evidence="3" id="KW-1185">Reference proteome</keyword>
<dbReference type="Proteomes" id="UP000001876">
    <property type="component" value="Unassembled WGS sequence"/>
</dbReference>
<dbReference type="Gene3D" id="1.10.510.10">
    <property type="entry name" value="Transferase(Phosphotransferase) domain 1"/>
    <property type="match status" value="1"/>
</dbReference>
<feature type="non-terminal residue" evidence="2">
    <location>
        <position position="1"/>
    </location>
</feature>
<dbReference type="PROSITE" id="PS50011">
    <property type="entry name" value="PROTEIN_KINASE_DOM"/>
    <property type="match status" value="1"/>
</dbReference>
<evidence type="ECO:0000313" key="2">
    <source>
        <dbReference type="EMBL" id="EEH51514.1"/>
    </source>
</evidence>
<evidence type="ECO:0000259" key="1">
    <source>
        <dbReference type="PROSITE" id="PS50011"/>
    </source>
</evidence>
<dbReference type="GO" id="GO:0005524">
    <property type="term" value="F:ATP binding"/>
    <property type="evidence" value="ECO:0007669"/>
    <property type="project" value="InterPro"/>
</dbReference>
<dbReference type="PROSITE" id="PS00108">
    <property type="entry name" value="PROTEIN_KINASE_ST"/>
    <property type="match status" value="1"/>
</dbReference>
<dbReference type="STRING" id="564608.C1N9E8"/>
<dbReference type="GO" id="GO:0004674">
    <property type="term" value="F:protein serine/threonine kinase activity"/>
    <property type="evidence" value="ECO:0007669"/>
    <property type="project" value="TreeGrafter"/>
</dbReference>
<gene>
    <name evidence="2" type="ORF">MICPUCDRAFT_8132</name>
</gene>
<dbReference type="InterPro" id="IPR000719">
    <property type="entry name" value="Prot_kinase_dom"/>
</dbReference>
<feature type="non-terminal residue" evidence="2">
    <location>
        <position position="139"/>
    </location>
</feature>
<dbReference type="OMA" id="RDVCEGM"/>
<dbReference type="AlphaFoldDB" id="C1N9E8"/>
<accession>C1N9E8</accession>
<dbReference type="InterPro" id="IPR011009">
    <property type="entry name" value="Kinase-like_dom_sf"/>
</dbReference>
<proteinExistence type="predicted"/>
<name>C1N9E8_MICPC</name>
<dbReference type="PANTHER" id="PTHR44329">
    <property type="entry name" value="SERINE/THREONINE-PROTEIN KINASE TNNI3K-RELATED"/>
    <property type="match status" value="1"/>
</dbReference>
<organism evidence="3">
    <name type="scientific">Micromonas pusilla (strain CCMP1545)</name>
    <name type="common">Picoplanktonic green alga</name>
    <dbReference type="NCBI Taxonomy" id="564608"/>
    <lineage>
        <taxon>Eukaryota</taxon>
        <taxon>Viridiplantae</taxon>
        <taxon>Chlorophyta</taxon>
        <taxon>Mamiellophyceae</taxon>
        <taxon>Mamiellales</taxon>
        <taxon>Mamiellaceae</taxon>
        <taxon>Micromonas</taxon>
    </lineage>
</organism>
<dbReference type="SMART" id="SM00220">
    <property type="entry name" value="S_TKc"/>
    <property type="match status" value="1"/>
</dbReference>
<dbReference type="EMBL" id="GG663751">
    <property type="protein sequence ID" value="EEH51514.1"/>
    <property type="molecule type" value="Genomic_DNA"/>
</dbReference>
<dbReference type="OrthoDB" id="498450at2759"/>
<sequence length="139" mass="15078">RDFEREIDILRTSRHPRVLKIFAACVQPSRGVVALVAELVDGGSLHDALRGEGVNGHVDARARLGVLRDVCEGMDYLHRARTPKVVHRDLKPQNILLSSGPPGKPRATIADFGVARASPHTNLRATCNAVGTLAYMAPE</sequence>
<protein>
    <submittedName>
        <fullName evidence="2">Predicted protein</fullName>
    </submittedName>
</protein>
<dbReference type="GeneID" id="9689879"/>
<dbReference type="KEGG" id="mpp:MICPUCDRAFT_8132"/>
<dbReference type="RefSeq" id="XP_003064609.1">
    <property type="nucleotide sequence ID" value="XM_003064563.1"/>
</dbReference>
<dbReference type="eggNOG" id="ENOG502QR4H">
    <property type="taxonomic scope" value="Eukaryota"/>
</dbReference>
<dbReference type="Pfam" id="PF00069">
    <property type="entry name" value="Pkinase"/>
    <property type="match status" value="1"/>
</dbReference>
<dbReference type="InterPro" id="IPR051681">
    <property type="entry name" value="Ser/Thr_Kinases-Pseudokinases"/>
</dbReference>
<reference evidence="2 3" key="1">
    <citation type="journal article" date="2009" name="Science">
        <title>Green evolution and dynamic adaptations revealed by genomes of the marine picoeukaryotes Micromonas.</title>
        <authorList>
            <person name="Worden A.Z."/>
            <person name="Lee J.H."/>
            <person name="Mock T."/>
            <person name="Rouze P."/>
            <person name="Simmons M.P."/>
            <person name="Aerts A.L."/>
            <person name="Allen A.E."/>
            <person name="Cuvelier M.L."/>
            <person name="Derelle E."/>
            <person name="Everett M.V."/>
            <person name="Foulon E."/>
            <person name="Grimwood J."/>
            <person name="Gundlach H."/>
            <person name="Henrissat B."/>
            <person name="Napoli C."/>
            <person name="McDonald S.M."/>
            <person name="Parker M.S."/>
            <person name="Rombauts S."/>
            <person name="Salamov A."/>
            <person name="Von Dassow P."/>
            <person name="Badger J.H."/>
            <person name="Coutinho P.M."/>
            <person name="Demir E."/>
            <person name="Dubchak I."/>
            <person name="Gentemann C."/>
            <person name="Eikrem W."/>
            <person name="Gready J.E."/>
            <person name="John U."/>
            <person name="Lanier W."/>
            <person name="Lindquist E.A."/>
            <person name="Lucas S."/>
            <person name="Mayer K.F."/>
            <person name="Moreau H."/>
            <person name="Not F."/>
            <person name="Otillar R."/>
            <person name="Panaud O."/>
            <person name="Pangilinan J."/>
            <person name="Paulsen I."/>
            <person name="Piegu B."/>
            <person name="Poliakov A."/>
            <person name="Robbens S."/>
            <person name="Schmutz J."/>
            <person name="Toulza E."/>
            <person name="Wyss T."/>
            <person name="Zelensky A."/>
            <person name="Zhou K."/>
            <person name="Armbrust E.V."/>
            <person name="Bhattacharya D."/>
            <person name="Goodenough U.W."/>
            <person name="Van de Peer Y."/>
            <person name="Grigoriev I.V."/>
        </authorList>
    </citation>
    <scope>NUCLEOTIDE SEQUENCE [LARGE SCALE GENOMIC DNA]</scope>
    <source>
        <strain evidence="2 3">CCMP1545</strain>
    </source>
</reference>
<dbReference type="InterPro" id="IPR008271">
    <property type="entry name" value="Ser/Thr_kinase_AS"/>
</dbReference>